<accession>A0A438HN28</accession>
<gene>
    <name evidence="2" type="ORF">CK203_035318</name>
</gene>
<proteinExistence type="predicted"/>
<sequence>MKALSCLLQRAWEGGFLSGFKVNGRVGEGLKGGELGGVDRCVRLQSGCAPNLLVGPSSSLLIYTMPLFWMLRMVRLRSLYSNLEVGRSEPFPYGIVWNAWVPPKVSLFTWEMTWGKTLTLDQLQWKG</sequence>
<dbReference type="AlphaFoldDB" id="A0A438HN28"/>
<dbReference type="Proteomes" id="UP000288805">
    <property type="component" value="Unassembled WGS sequence"/>
</dbReference>
<dbReference type="InterPro" id="IPR026960">
    <property type="entry name" value="RVT-Znf"/>
</dbReference>
<evidence type="ECO:0000313" key="2">
    <source>
        <dbReference type="EMBL" id="RVW85856.1"/>
    </source>
</evidence>
<comment type="caution">
    <text evidence="2">The sequence shown here is derived from an EMBL/GenBank/DDBJ whole genome shotgun (WGS) entry which is preliminary data.</text>
</comment>
<reference evidence="2 3" key="1">
    <citation type="journal article" date="2018" name="PLoS Genet.">
        <title>Population sequencing reveals clonal diversity and ancestral inbreeding in the grapevine cultivar Chardonnay.</title>
        <authorList>
            <person name="Roach M.J."/>
            <person name="Johnson D.L."/>
            <person name="Bohlmann J."/>
            <person name="van Vuuren H.J."/>
            <person name="Jones S.J."/>
            <person name="Pretorius I.S."/>
            <person name="Schmidt S.A."/>
            <person name="Borneman A.R."/>
        </authorList>
    </citation>
    <scope>NUCLEOTIDE SEQUENCE [LARGE SCALE GENOMIC DNA]</scope>
    <source>
        <strain evidence="3">cv. Chardonnay</strain>
        <tissue evidence="2">Leaf</tissue>
    </source>
</reference>
<dbReference type="Pfam" id="PF13966">
    <property type="entry name" value="zf-RVT"/>
    <property type="match status" value="1"/>
</dbReference>
<evidence type="ECO:0000313" key="3">
    <source>
        <dbReference type="Proteomes" id="UP000288805"/>
    </source>
</evidence>
<protein>
    <recommendedName>
        <fullName evidence="1">Reverse transcriptase zinc-binding domain-containing protein</fullName>
    </recommendedName>
</protein>
<evidence type="ECO:0000259" key="1">
    <source>
        <dbReference type="Pfam" id="PF13966"/>
    </source>
</evidence>
<name>A0A438HN28_VITVI</name>
<dbReference type="EMBL" id="QGNW01000199">
    <property type="protein sequence ID" value="RVW85856.1"/>
    <property type="molecule type" value="Genomic_DNA"/>
</dbReference>
<feature type="domain" description="Reverse transcriptase zinc-binding" evidence="1">
    <location>
        <begin position="77"/>
        <end position="124"/>
    </location>
</feature>
<organism evidence="2 3">
    <name type="scientific">Vitis vinifera</name>
    <name type="common">Grape</name>
    <dbReference type="NCBI Taxonomy" id="29760"/>
    <lineage>
        <taxon>Eukaryota</taxon>
        <taxon>Viridiplantae</taxon>
        <taxon>Streptophyta</taxon>
        <taxon>Embryophyta</taxon>
        <taxon>Tracheophyta</taxon>
        <taxon>Spermatophyta</taxon>
        <taxon>Magnoliopsida</taxon>
        <taxon>eudicotyledons</taxon>
        <taxon>Gunneridae</taxon>
        <taxon>Pentapetalae</taxon>
        <taxon>rosids</taxon>
        <taxon>Vitales</taxon>
        <taxon>Vitaceae</taxon>
        <taxon>Viteae</taxon>
        <taxon>Vitis</taxon>
    </lineage>
</organism>